<evidence type="ECO:0000313" key="10">
    <source>
        <dbReference type="EMBL" id="RDW79574.1"/>
    </source>
</evidence>
<dbReference type="GO" id="GO:0031177">
    <property type="term" value="F:phosphopantetheine binding"/>
    <property type="evidence" value="ECO:0007669"/>
    <property type="project" value="InterPro"/>
</dbReference>
<feature type="region of interest" description="Disordered" evidence="6">
    <location>
        <begin position="1742"/>
        <end position="1768"/>
    </location>
</feature>
<evidence type="ECO:0000259" key="9">
    <source>
        <dbReference type="PROSITE" id="PS52019"/>
    </source>
</evidence>
<name>A0A3D8S0E9_9HELO</name>
<proteinExistence type="predicted"/>
<evidence type="ECO:0000256" key="2">
    <source>
        <dbReference type="ARBA" id="ARBA00022553"/>
    </source>
</evidence>
<dbReference type="Gene3D" id="3.40.47.10">
    <property type="match status" value="1"/>
</dbReference>
<dbReference type="InterPro" id="IPR020841">
    <property type="entry name" value="PKS_Beta-ketoAc_synthase_dom"/>
</dbReference>
<dbReference type="FunFam" id="3.40.366.10:FF:000002">
    <property type="entry name" value="Probable polyketide synthase 2"/>
    <property type="match status" value="1"/>
</dbReference>
<feature type="domain" description="Carrier" evidence="7">
    <location>
        <begin position="1782"/>
        <end position="1859"/>
    </location>
</feature>
<feature type="compositionally biased region" description="Polar residues" evidence="6">
    <location>
        <begin position="1742"/>
        <end position="1752"/>
    </location>
</feature>
<feature type="region of interest" description="C-terminal hotdog fold" evidence="5">
    <location>
        <begin position="1445"/>
        <end position="1596"/>
    </location>
</feature>
<dbReference type="InterPro" id="IPR016035">
    <property type="entry name" value="Acyl_Trfase/lysoPLipase"/>
</dbReference>
<dbReference type="InterPro" id="IPR049900">
    <property type="entry name" value="PKS_mFAS_DH"/>
</dbReference>
<dbReference type="InterPro" id="IPR050091">
    <property type="entry name" value="PKS_NRPS_Biosynth_Enz"/>
</dbReference>
<feature type="domain" description="PKS/mFAS DH" evidence="9">
    <location>
        <begin position="1288"/>
        <end position="1596"/>
    </location>
</feature>
<dbReference type="InterPro" id="IPR016039">
    <property type="entry name" value="Thiolase-like"/>
</dbReference>
<dbReference type="Gene3D" id="3.30.70.250">
    <property type="entry name" value="Malonyl-CoA ACP transacylase, ACP-binding"/>
    <property type="match status" value="1"/>
</dbReference>
<dbReference type="InterPro" id="IPR014031">
    <property type="entry name" value="Ketoacyl_synth_C"/>
</dbReference>
<organism evidence="10 11">
    <name type="scientific">Coleophoma cylindrospora</name>
    <dbReference type="NCBI Taxonomy" id="1849047"/>
    <lineage>
        <taxon>Eukaryota</taxon>
        <taxon>Fungi</taxon>
        <taxon>Dikarya</taxon>
        <taxon>Ascomycota</taxon>
        <taxon>Pezizomycotina</taxon>
        <taxon>Leotiomycetes</taxon>
        <taxon>Helotiales</taxon>
        <taxon>Dermateaceae</taxon>
        <taxon>Coleophoma</taxon>
    </lineage>
</organism>
<evidence type="ECO:0000256" key="5">
    <source>
        <dbReference type="PROSITE-ProRule" id="PRU01363"/>
    </source>
</evidence>
<keyword evidence="4" id="KW-0677">Repeat</keyword>
<dbReference type="Proteomes" id="UP000256645">
    <property type="component" value="Unassembled WGS sequence"/>
</dbReference>
<comment type="caution">
    <text evidence="10">The sequence shown here is derived from an EMBL/GenBank/DDBJ whole genome shotgun (WGS) entry which is preliminary data.</text>
</comment>
<dbReference type="SUPFAM" id="SSF53474">
    <property type="entry name" value="alpha/beta-Hydrolases"/>
    <property type="match status" value="1"/>
</dbReference>
<feature type="domain" description="Ketosynthase family 3 (KS3)" evidence="8">
    <location>
        <begin position="373"/>
        <end position="806"/>
    </location>
</feature>
<dbReference type="PROSITE" id="PS52004">
    <property type="entry name" value="KS3_2"/>
    <property type="match status" value="1"/>
</dbReference>
<dbReference type="SMART" id="SM00825">
    <property type="entry name" value="PKS_KS"/>
    <property type="match status" value="1"/>
</dbReference>
<dbReference type="Pfam" id="PF02801">
    <property type="entry name" value="Ketoacyl-synt_C"/>
    <property type="match status" value="1"/>
</dbReference>
<evidence type="ECO:0000259" key="8">
    <source>
        <dbReference type="PROSITE" id="PS52004"/>
    </source>
</evidence>
<dbReference type="Gene3D" id="3.40.366.10">
    <property type="entry name" value="Malonyl-Coenzyme A Acyl Carrier Protein, domain 2"/>
    <property type="match status" value="2"/>
</dbReference>
<dbReference type="InterPro" id="IPR009081">
    <property type="entry name" value="PP-bd_ACP"/>
</dbReference>
<dbReference type="Gene3D" id="1.10.1200.10">
    <property type="entry name" value="ACP-like"/>
    <property type="match status" value="2"/>
</dbReference>
<feature type="region of interest" description="N-terminal hotdog fold" evidence="5">
    <location>
        <begin position="1288"/>
        <end position="1421"/>
    </location>
</feature>
<keyword evidence="2" id="KW-0597">Phosphoprotein</keyword>
<dbReference type="OrthoDB" id="329835at2759"/>
<dbReference type="SUPFAM" id="SSF53901">
    <property type="entry name" value="Thiolase-like"/>
    <property type="match status" value="1"/>
</dbReference>
<dbReference type="SUPFAM" id="SSF55048">
    <property type="entry name" value="Probable ACP-binding domain of malonyl-CoA ACP transacylase"/>
    <property type="match status" value="1"/>
</dbReference>
<dbReference type="InterPro" id="IPR029058">
    <property type="entry name" value="AB_hydrolase_fold"/>
</dbReference>
<protein>
    <recommendedName>
        <fullName evidence="12">Polyketide synthase</fullName>
    </recommendedName>
</protein>
<dbReference type="InterPro" id="IPR030918">
    <property type="entry name" value="PT_fungal_PKS"/>
</dbReference>
<dbReference type="NCBIfam" id="TIGR04532">
    <property type="entry name" value="PT_fungal_PKS"/>
    <property type="match status" value="1"/>
</dbReference>
<dbReference type="CDD" id="cd00833">
    <property type="entry name" value="PKS"/>
    <property type="match status" value="1"/>
</dbReference>
<dbReference type="InterPro" id="IPR014043">
    <property type="entry name" value="Acyl_transferase_dom"/>
</dbReference>
<dbReference type="Pfam" id="PF22621">
    <property type="entry name" value="CurL-like_PKS_C"/>
    <property type="match status" value="1"/>
</dbReference>
<dbReference type="InterPro" id="IPR001031">
    <property type="entry name" value="Thioesterase"/>
</dbReference>
<evidence type="ECO:0000256" key="1">
    <source>
        <dbReference type="ARBA" id="ARBA00022450"/>
    </source>
</evidence>
<feature type="region of interest" description="Disordered" evidence="6">
    <location>
        <begin position="1857"/>
        <end position="1876"/>
    </location>
</feature>
<dbReference type="PROSITE" id="PS00606">
    <property type="entry name" value="KS3_1"/>
    <property type="match status" value="1"/>
</dbReference>
<sequence length="2165" mass="235306">MDVVLFGDQTVDCQAFLKKALSRKGCPLLSSFLEQVHLALQDELHSLPASTRRQIPSFSNVAEFTERYCNTTTPSLAAESAITCLAQLTHFIGFFEEQPLAYLELNSTQILGVCTGLLAASAVASCSSLTALIPLAVQAVRIAFRMGARVTTVGNQLESSIDKSSTWSTIVLGIGSEAAEVALEEFNDEKGLANSNKLYMSATGTMSVTISGPPSIRKQLFETSPHFQSLQRKEIGIRGPYHAAHLYGTSDVKRILNDDISARISHYSQVHPLVNTTTGPQTLVSTLDLFKNSILEILAEQVQWEQLVKNCVAGVRSSSHTSVRVLAMGPTALANSLVSALKVGGGLKLSMEDYVSWTSNNHVPNASPATMSASKIAIIGMAGRFPNAADHEAFWKLLEQGLDVHREVPADRFDAQAHTDASGKGKNKTHTPYGCFIDKPGMFDPRFFNMSPREATQTDPMQRLALSTAYEAMEMAGFVRDRTPSTQAHRVGTFYGQTSDDWREINAAQDIDTYFITGGVRAFGPGRINYHFGFSGPSFNVDTACSSSMAAIQLACTSLRAGDCDTVFAGGMNVMTNPDIFSGLSKGQFLSKTGSCKTYDDGADGYCRGDGVVTLILKRLEDAELDRDPILGVIAGIATNHSAEAVSITHPHVGAQQFLFQKVMDEASVDVREVKYVEMHGTGTQAGDGVEMESVSSVFAPRDLMKRRKDQPLFVGSVKANVGHGEAVSGATALVKILMMFQKNMIPPHCGIKTKMNHNFSPDLGDRNLNIAFKPTPFKRPEEGSRYVFMNNFSAAGGNTATLLHDVAPKIVLPSADTRSTHVVVVSAKSLWSFKQNCQRLLSWLKEHPSTSLASLAYTTTARRYHYNYRVAIEAKDLAQVEQTLSTLTSAPRVPVSSTKPRVAFTFTGQGSHYLGMGKSLFESSKQFRADILDCDQIARNQGFTSFISLIDGSLADMSEATPLMTQLAIVSIEMCLAQLWKSWGIVPAAVIGHSLGEYAALQVAGVLSIIDTIRLVGLRAQLLVSKCTAGSHGMLAVSSSLASVEHLISNVPVEKACINGPEQIVFSATVDVIESLSQTLTSAGFKNTKLNVPYAFHSSQVEPIVGDFTAACKSTVFHAPQIPVISPLLGEVVESAGVFNPEYLASHCRETVDFLGGLEAGLRSSLIDENTVWLEMGPHPVCSSMIKATIGRDTKTVPTLNRNDDAWKTTASSLSALYHAGLTLDWNEYHQDFNSAHECLSMPIYAFDEKAYWIQYKENWCLTKGEKQTVIEAAPAPASTFSTTSIQKIVSQTISTHSALVVGESDLAYPLLRAAIEGHLVNGVGLCPSSIYADMALTICDYAYRAAKPEAVDVHMNVGAMETHKPLVLNLQDNKVQLLQIEAKIDLAHRKAGVTYRSSTDGKTFVEQAQCTVTFEDGNAWSSEWERRKFLVEGRIETLQTQKGSHRIGRGMAYKLFSSLVQYDDKYRGMEEVTLNSEGLEATAHVAFQSTPKDGNFFMSPYLIDSACHISGFIMNANDAVDSKKHVYISHGWETMRFAQKLDYEKTYRSYVKMQPVPGAGKMVAGDVYVFDENRTVVGVVGGLKFQCVPKALLDTLLAPKKGGAAAKAAPAPARQSLPPPKMVKEPKSTVTEISARKVQKTSTKELRVTTKQVQSKPAAEVTTKALNIIAAEIGCDISELSDSINFADMGVDSLMSLSISGRFREELEINFSSTVFNDMPTVGQLKSHLRQYETSTVEVVQSSGMSTPDMVSSHSSSEVDSDEDPFELVEPVETEEEDATPNSVLQQLIRSTIAAEMGVDLDEISDNTDLATMGMDSLMSLSILGALREKTGLTLQSDLLVENTCVEKIETSLGLRSSKPKAKPQPRTVTKKSSTVKAQAQVLSAATTKMGPISSYPPAQSILLQGNPRTATHTLFLLPDGSGSATSYAPLTDIDAAVCVFGLNCPFMKDPESFTIGVEGVTQIYMAEIQRRQPKGPYFLGGWSAGGVLAYEMTRQMIAKGETVEKLVLIDSPCPIELEALPATFHRYCDKIGLLGTGDPAKTPKWLLPHFASAVRELTNYSDDLSKNIPTQHKGMPKTVAIWALEGIVKKDGLQPEWPANERMPNSMYWLSNDRTDLGPNGWDRLVGADNISCVSVTGNHFTMMRDPITRDVSAAIKKALEL</sequence>
<dbReference type="SUPFAM" id="SSF47336">
    <property type="entry name" value="ACP-like"/>
    <property type="match status" value="2"/>
</dbReference>
<dbReference type="Gene3D" id="3.10.129.110">
    <property type="entry name" value="Polyketide synthase dehydratase"/>
    <property type="match status" value="1"/>
</dbReference>
<dbReference type="InterPro" id="IPR032088">
    <property type="entry name" value="SAT"/>
</dbReference>
<dbReference type="PROSITE" id="PS50075">
    <property type="entry name" value="CARRIER"/>
    <property type="match status" value="2"/>
</dbReference>
<accession>A0A3D8S0E9</accession>
<dbReference type="Pfam" id="PF00550">
    <property type="entry name" value="PP-binding"/>
    <property type="match status" value="2"/>
</dbReference>
<dbReference type="Pfam" id="PF16073">
    <property type="entry name" value="SAT"/>
    <property type="match status" value="1"/>
</dbReference>
<dbReference type="PROSITE" id="PS52019">
    <property type="entry name" value="PKS_MFAS_DH"/>
    <property type="match status" value="1"/>
</dbReference>
<dbReference type="InterPro" id="IPR018201">
    <property type="entry name" value="Ketoacyl_synth_AS"/>
</dbReference>
<evidence type="ECO:0000313" key="11">
    <source>
        <dbReference type="Proteomes" id="UP000256645"/>
    </source>
</evidence>
<dbReference type="SMART" id="SM00827">
    <property type="entry name" value="PKS_AT"/>
    <property type="match status" value="1"/>
</dbReference>
<evidence type="ECO:0000256" key="4">
    <source>
        <dbReference type="ARBA" id="ARBA00022737"/>
    </source>
</evidence>
<dbReference type="Gene3D" id="3.30.70.3290">
    <property type="match status" value="1"/>
</dbReference>
<feature type="region of interest" description="Disordered" evidence="6">
    <location>
        <begin position="1609"/>
        <end position="1632"/>
    </location>
</feature>
<dbReference type="Pfam" id="PF00698">
    <property type="entry name" value="Acyl_transf_1"/>
    <property type="match status" value="1"/>
</dbReference>
<dbReference type="GO" id="GO:0004312">
    <property type="term" value="F:fatty acid synthase activity"/>
    <property type="evidence" value="ECO:0007669"/>
    <property type="project" value="TreeGrafter"/>
</dbReference>
<dbReference type="SMART" id="SM00823">
    <property type="entry name" value="PKS_PP"/>
    <property type="match status" value="2"/>
</dbReference>
<gene>
    <name evidence="10" type="ORF">BP6252_04212</name>
</gene>
<dbReference type="PANTHER" id="PTHR43775:SF37">
    <property type="entry name" value="SI:DKEY-61P9.11"/>
    <property type="match status" value="1"/>
</dbReference>
<dbReference type="InterPro" id="IPR049551">
    <property type="entry name" value="PKS_DH_C"/>
</dbReference>
<dbReference type="Pfam" id="PF14765">
    <property type="entry name" value="PS-DH"/>
    <property type="match status" value="1"/>
</dbReference>
<keyword evidence="11" id="KW-1185">Reference proteome</keyword>
<dbReference type="FunFam" id="3.10.129.110:FF:000001">
    <property type="entry name" value="Sterigmatocystin biosynthesis polyketide synthase"/>
    <property type="match status" value="1"/>
</dbReference>
<keyword evidence="1" id="KW-0596">Phosphopantetheine</keyword>
<dbReference type="GO" id="GO:0006633">
    <property type="term" value="P:fatty acid biosynthetic process"/>
    <property type="evidence" value="ECO:0007669"/>
    <property type="project" value="InterPro"/>
</dbReference>
<dbReference type="Gene3D" id="3.40.50.1820">
    <property type="entry name" value="alpha/beta hydrolase"/>
    <property type="match status" value="1"/>
</dbReference>
<dbReference type="SUPFAM" id="SSF52151">
    <property type="entry name" value="FabD/lysophospholipase-like"/>
    <property type="match status" value="1"/>
</dbReference>
<evidence type="ECO:0008006" key="12">
    <source>
        <dbReference type="Google" id="ProtNLM"/>
    </source>
</evidence>
<feature type="active site" description="Proton donor; for dehydratase activity" evidence="5">
    <location>
        <position position="1506"/>
    </location>
</feature>
<feature type="active site" description="Proton acceptor; for dehydratase activity" evidence="5">
    <location>
        <position position="1320"/>
    </location>
</feature>
<dbReference type="InterPro" id="IPR020806">
    <property type="entry name" value="PKS_PP-bd"/>
</dbReference>
<dbReference type="FunFam" id="1.10.1200.10:FF:000011">
    <property type="entry name" value="Sterigmatocystin biosynthesis polyketide synthase"/>
    <property type="match status" value="1"/>
</dbReference>
<keyword evidence="3" id="KW-0808">Transferase</keyword>
<dbReference type="Pfam" id="PF00975">
    <property type="entry name" value="Thioesterase"/>
    <property type="match status" value="1"/>
</dbReference>
<dbReference type="Pfam" id="PF00109">
    <property type="entry name" value="ketoacyl-synt"/>
    <property type="match status" value="1"/>
</dbReference>
<feature type="domain" description="Carrier" evidence="7">
    <location>
        <begin position="1658"/>
        <end position="1735"/>
    </location>
</feature>
<evidence type="ECO:0000256" key="6">
    <source>
        <dbReference type="SAM" id="MobiDB-lite"/>
    </source>
</evidence>
<dbReference type="PANTHER" id="PTHR43775">
    <property type="entry name" value="FATTY ACID SYNTHASE"/>
    <property type="match status" value="1"/>
</dbReference>
<dbReference type="InterPro" id="IPR001227">
    <property type="entry name" value="Ac_transferase_dom_sf"/>
</dbReference>
<dbReference type="InterPro" id="IPR014030">
    <property type="entry name" value="Ketoacyl_synth_N"/>
</dbReference>
<dbReference type="InterPro" id="IPR042104">
    <property type="entry name" value="PKS_dehydratase_sf"/>
</dbReference>
<dbReference type="GO" id="GO:0004315">
    <property type="term" value="F:3-oxoacyl-[acyl-carrier-protein] synthase activity"/>
    <property type="evidence" value="ECO:0007669"/>
    <property type="project" value="InterPro"/>
</dbReference>
<evidence type="ECO:0000256" key="3">
    <source>
        <dbReference type="ARBA" id="ARBA00022679"/>
    </source>
</evidence>
<evidence type="ECO:0000259" key="7">
    <source>
        <dbReference type="PROSITE" id="PS50075"/>
    </source>
</evidence>
<dbReference type="GO" id="GO:0044550">
    <property type="term" value="P:secondary metabolite biosynthetic process"/>
    <property type="evidence" value="ECO:0007669"/>
    <property type="project" value="TreeGrafter"/>
</dbReference>
<reference evidence="10 11" key="1">
    <citation type="journal article" date="2018" name="IMA Fungus">
        <title>IMA Genome-F 9: Draft genome sequence of Annulohypoxylon stygium, Aspergillus mulundensis, Berkeleyomyces basicola (syn. Thielaviopsis basicola), Ceratocystis smalleyi, two Cercospora beticola strains, Coleophoma cylindrospora, Fusarium fracticaudum, Phialophora cf. hyalina, and Morchella septimelata.</title>
        <authorList>
            <person name="Wingfield B.D."/>
            <person name="Bills G.F."/>
            <person name="Dong Y."/>
            <person name="Huang W."/>
            <person name="Nel W.J."/>
            <person name="Swalarsk-Parry B.S."/>
            <person name="Vaghefi N."/>
            <person name="Wilken P.M."/>
            <person name="An Z."/>
            <person name="de Beer Z.W."/>
            <person name="De Vos L."/>
            <person name="Chen L."/>
            <person name="Duong T.A."/>
            <person name="Gao Y."/>
            <person name="Hammerbacher A."/>
            <person name="Kikkert J.R."/>
            <person name="Li Y."/>
            <person name="Li H."/>
            <person name="Li K."/>
            <person name="Li Q."/>
            <person name="Liu X."/>
            <person name="Ma X."/>
            <person name="Naidoo K."/>
            <person name="Pethybridge S.J."/>
            <person name="Sun J."/>
            <person name="Steenkamp E.T."/>
            <person name="van der Nest M.A."/>
            <person name="van Wyk S."/>
            <person name="Wingfield M.J."/>
            <person name="Xiong C."/>
            <person name="Yue Q."/>
            <person name="Zhang X."/>
        </authorList>
    </citation>
    <scope>NUCLEOTIDE SEQUENCE [LARGE SCALE GENOMIC DNA]</scope>
    <source>
        <strain evidence="10 11">BP6252</strain>
    </source>
</reference>
<dbReference type="FunFam" id="3.40.50.1820:FF:000116">
    <property type="entry name" value="Sterigmatocystin biosynthesis polyketide synthase"/>
    <property type="match status" value="1"/>
</dbReference>
<dbReference type="EMBL" id="PDLM01000004">
    <property type="protein sequence ID" value="RDW79574.1"/>
    <property type="molecule type" value="Genomic_DNA"/>
</dbReference>
<dbReference type="InterPro" id="IPR016036">
    <property type="entry name" value="Malonyl_transacylase_ACP-bd"/>
</dbReference>
<dbReference type="InterPro" id="IPR036736">
    <property type="entry name" value="ACP-like_sf"/>
</dbReference>
<dbReference type="STRING" id="1849047.A0A3D8S0E9"/>